<evidence type="ECO:0000256" key="1">
    <source>
        <dbReference type="SAM" id="MobiDB-lite"/>
    </source>
</evidence>
<name>A0A6N4X5W5_9FLAO</name>
<organism evidence="2 3">
    <name type="scientific">Chryseobacterium potabilaquae</name>
    <dbReference type="NCBI Taxonomy" id="2675057"/>
    <lineage>
        <taxon>Bacteria</taxon>
        <taxon>Pseudomonadati</taxon>
        <taxon>Bacteroidota</taxon>
        <taxon>Flavobacteriia</taxon>
        <taxon>Flavobacteriales</taxon>
        <taxon>Weeksellaceae</taxon>
        <taxon>Chryseobacterium group</taxon>
        <taxon>Chryseobacterium</taxon>
    </lineage>
</organism>
<sequence>MKQKKEISKKLSLKKLQLTKISNPKSIRGGNDVNYFNGDDEPTGTGRTRR</sequence>
<reference evidence="2 3" key="1">
    <citation type="submission" date="2020-01" db="EMBL/GenBank/DDBJ databases">
        <authorList>
            <person name="Rodrigo-Torres L."/>
            <person name="Arahal R. D."/>
            <person name="Lucena T."/>
        </authorList>
    </citation>
    <scope>NUCLEOTIDE SEQUENCE [LARGE SCALE GENOMIC DNA]</scope>
    <source>
        <strain evidence="2 3">CECT 9293</strain>
    </source>
</reference>
<protein>
    <submittedName>
        <fullName evidence="2">Uncharacterized protein</fullName>
    </submittedName>
</protein>
<feature type="region of interest" description="Disordered" evidence="1">
    <location>
        <begin position="23"/>
        <end position="50"/>
    </location>
</feature>
<evidence type="ECO:0000313" key="2">
    <source>
        <dbReference type="EMBL" id="CAA7196338.1"/>
    </source>
</evidence>
<accession>A0A6N4X5W5</accession>
<proteinExistence type="predicted"/>
<dbReference type="EMBL" id="CACVBR010000022">
    <property type="protein sequence ID" value="CAA7196338.1"/>
    <property type="molecule type" value="Genomic_DNA"/>
</dbReference>
<dbReference type="AlphaFoldDB" id="A0A6N4X5W5"/>
<gene>
    <name evidence="2" type="ORF">CHRY9293_02435</name>
</gene>
<evidence type="ECO:0000313" key="3">
    <source>
        <dbReference type="Proteomes" id="UP000445144"/>
    </source>
</evidence>
<dbReference type="Proteomes" id="UP000445144">
    <property type="component" value="Unassembled WGS sequence"/>
</dbReference>
<keyword evidence="3" id="KW-1185">Reference proteome</keyword>
<dbReference type="RefSeq" id="WP_162033188.1">
    <property type="nucleotide sequence ID" value="NZ_CACVBR010000022.1"/>
</dbReference>